<evidence type="ECO:0000256" key="1">
    <source>
        <dbReference type="SAM" id="MobiDB-lite"/>
    </source>
</evidence>
<protein>
    <submittedName>
        <fullName evidence="2">Phage portal protein</fullName>
    </submittedName>
</protein>
<feature type="compositionally biased region" description="Polar residues" evidence="1">
    <location>
        <begin position="382"/>
        <end position="393"/>
    </location>
</feature>
<organism evidence="2 3">
    <name type="scientific">Enterococcus asini</name>
    <dbReference type="NCBI Taxonomy" id="57732"/>
    <lineage>
        <taxon>Bacteria</taxon>
        <taxon>Bacillati</taxon>
        <taxon>Bacillota</taxon>
        <taxon>Bacilli</taxon>
        <taxon>Lactobacillales</taxon>
        <taxon>Enterococcaceae</taxon>
        <taxon>Enterococcus</taxon>
    </lineage>
</organism>
<dbReference type="AlphaFoldDB" id="A0AAW8U049"/>
<reference evidence="2" key="1">
    <citation type="submission" date="2023-03" db="EMBL/GenBank/DDBJ databases">
        <authorList>
            <person name="Shen W."/>
            <person name="Cai J."/>
        </authorList>
    </citation>
    <scope>NUCLEOTIDE SEQUENCE</scope>
    <source>
        <strain evidence="2">B226-2</strain>
    </source>
</reference>
<evidence type="ECO:0000313" key="3">
    <source>
        <dbReference type="Proteomes" id="UP001256711"/>
    </source>
</evidence>
<name>A0AAW8U049_9ENTE</name>
<dbReference type="EMBL" id="JARQBJ010000002">
    <property type="protein sequence ID" value="MDT2810057.1"/>
    <property type="molecule type" value="Genomic_DNA"/>
</dbReference>
<dbReference type="Proteomes" id="UP001256711">
    <property type="component" value="Unassembled WGS sequence"/>
</dbReference>
<dbReference type="InterPro" id="IPR006427">
    <property type="entry name" value="Portal_HK97"/>
</dbReference>
<dbReference type="InterPro" id="IPR006944">
    <property type="entry name" value="Phage/GTA_portal"/>
</dbReference>
<dbReference type="Pfam" id="PF04860">
    <property type="entry name" value="Phage_portal"/>
    <property type="match status" value="1"/>
</dbReference>
<accession>A0AAW8U049</accession>
<proteinExistence type="predicted"/>
<evidence type="ECO:0000313" key="2">
    <source>
        <dbReference type="EMBL" id="MDT2810057.1"/>
    </source>
</evidence>
<gene>
    <name evidence="2" type="ORF">P7H43_06140</name>
</gene>
<dbReference type="NCBIfam" id="TIGR01537">
    <property type="entry name" value="portal_HK97"/>
    <property type="match status" value="1"/>
</dbReference>
<feature type="region of interest" description="Disordered" evidence="1">
    <location>
        <begin position="373"/>
        <end position="408"/>
    </location>
</feature>
<dbReference type="RefSeq" id="WP_311835291.1">
    <property type="nucleotide sequence ID" value="NZ_JARQBJ010000002.1"/>
</dbReference>
<sequence length="408" mass="46595">MGLIKTAYNFFNRRSVVSIEEYLCKLQADMAVKQFAIETCIDLIANAMAKVEFKTYSKDKNVRNSMYYRLNVAPNKKENATEFRKKLVRRLIYYNEVLIISPEPFSDEIFIADSWNVVESAIKYDRYTGVTVGDLVFDKAFSEEDVFLLRLSDTNIRQLVDSFYLSYGKLIASAMNIYKRSNARRYILKGNLFRQQDGSNQKNINDMMTSQFKPFMEADNAGAVFQLQEGFDLTDYSDSSRPNSRDIKSLIDDVFELAAIAFHVPINIFRGDMSGLSDQVDAFLMFCIIPIAELIQDAFNASLYSPAEYLAGDYIRVDTSMIKIASFKDLVTANDIAIRSMQSTPNEARIRNGFDKADDPRADKLYMTKNYMEETELKGGDTNANENQTNDEPNQTDDESNEQSSEQS</sequence>
<comment type="caution">
    <text evidence="2">The sequence shown here is derived from an EMBL/GenBank/DDBJ whole genome shotgun (WGS) entry which is preliminary data.</text>
</comment>